<dbReference type="Proteomes" id="UP000663827">
    <property type="component" value="Unassembled WGS sequence"/>
</dbReference>
<comment type="caution">
    <text evidence="1">The sequence shown here is derived from an EMBL/GenBank/DDBJ whole genome shotgun (WGS) entry which is preliminary data.</text>
</comment>
<dbReference type="AlphaFoldDB" id="A0A8H3E5D8"/>
<evidence type="ECO:0000313" key="1">
    <source>
        <dbReference type="EMBL" id="CAE7181406.1"/>
    </source>
</evidence>
<organism evidence="1 2">
    <name type="scientific">Rhizoctonia solani</name>
    <dbReference type="NCBI Taxonomy" id="456999"/>
    <lineage>
        <taxon>Eukaryota</taxon>
        <taxon>Fungi</taxon>
        <taxon>Dikarya</taxon>
        <taxon>Basidiomycota</taxon>
        <taxon>Agaricomycotina</taxon>
        <taxon>Agaricomycetes</taxon>
        <taxon>Cantharellales</taxon>
        <taxon>Ceratobasidiaceae</taxon>
        <taxon>Rhizoctonia</taxon>
    </lineage>
</organism>
<protein>
    <submittedName>
        <fullName evidence="1">Uncharacterized protein</fullName>
    </submittedName>
</protein>
<evidence type="ECO:0000313" key="2">
    <source>
        <dbReference type="Proteomes" id="UP000663827"/>
    </source>
</evidence>
<dbReference type="EMBL" id="CAJNJQ010002639">
    <property type="protein sequence ID" value="CAE7181406.1"/>
    <property type="molecule type" value="Genomic_DNA"/>
</dbReference>
<gene>
    <name evidence="1" type="ORF">RDB_LOCUS117224</name>
</gene>
<reference evidence="1" key="1">
    <citation type="submission" date="2021-01" db="EMBL/GenBank/DDBJ databases">
        <authorList>
            <person name="Kaushik A."/>
        </authorList>
    </citation>
    <scope>NUCLEOTIDE SEQUENCE</scope>
    <source>
        <strain evidence="1">AG5</strain>
    </source>
</reference>
<accession>A0A8H3E5D8</accession>
<proteinExistence type="predicted"/>
<sequence length="156" mass="17302">MAVLGCHSPCVYYRSPPFATSPSVYRLCSSSVTAPEWIPLRKNMACGPDIFYFLEQNCNTSPLPHQHEFTPYAQSHVPGRTVPPQPHCSFPPTAVKLLDFRLATGNNESADMDFGYCALAYKPYPAYIWPLGVVPINMLHHVNPQFNTLKGACPSS</sequence>
<name>A0A8H3E5D8_9AGAM</name>